<evidence type="ECO:0000256" key="1">
    <source>
        <dbReference type="SAM" id="MobiDB-lite"/>
    </source>
</evidence>
<evidence type="ECO:0000313" key="2">
    <source>
        <dbReference type="EMBL" id="OAA64535.1"/>
    </source>
</evidence>
<dbReference type="OrthoDB" id="436496at2759"/>
<keyword evidence="3" id="KW-1185">Reference proteome</keyword>
<feature type="compositionally biased region" description="Basic and acidic residues" evidence="1">
    <location>
        <begin position="602"/>
        <end position="612"/>
    </location>
</feature>
<name>A0A167X4Y7_9HYPO</name>
<accession>A0A167X4Y7</accession>
<dbReference type="EMBL" id="AZHD01000004">
    <property type="protein sequence ID" value="OAA64535.1"/>
    <property type="molecule type" value="Genomic_DNA"/>
</dbReference>
<comment type="caution">
    <text evidence="2">The sequence shown here is derived from an EMBL/GenBank/DDBJ whole genome shotgun (WGS) entry which is preliminary data.</text>
</comment>
<proteinExistence type="predicted"/>
<sequence>MPCFRGIELSIVAASDNCVFPEFSPPDGFSAKLRGREADKHEDGIYASHRPRKPTDDGDLFGRADPRISVYIPSAPDTNFYFRYGLDQQALCCKYLFFKVAINGRHTVSWGVNVHRTTSGSTHRALFEPSGYFQYNDNGALVSAYGIEARCFRFVTDGVGTMSVADDGGLIQVQVFRAKARSRRAPQPDQHTGESRYGIANGLMDNPHTASYYNYHLIDARDAPYASFCFHYRSWENLRLLQLAPSAKPGFLFSRPPSSLVRKVSSESHPAVEQCETPDKENDASLEEQNQMHDLGKQHNGSGVTAQGNFETRISLGAPLDLVHFSPPKAANYVPQPNKALRDGVTTCYGGRPLPDLPSPQYLVADVGCDCEDKGGSNGNEDKNEDEEQECDTTKEELHAQRTRGISTTSKCSGATGKSVAASLQTYANGDESLLVDTMEFGCATILETVFYGKVPEPLAPQEKHHNLPLSSQDNLPQGKASNDGDTEVTDPVPECPSGSNENVKPKTKTFFTFPFADSFRKREVTTPPLLSCRGRQRGDSGEPSSPPPLGSQLSMQKKKQKQENSLPSRSRSLFVTKLVSSDQRCLSNDGGTTQILSPSRSLKDRLRESHWSPRPHRRRRQENIG</sequence>
<feature type="region of interest" description="Disordered" evidence="1">
    <location>
        <begin position="527"/>
        <end position="626"/>
    </location>
</feature>
<gene>
    <name evidence="2" type="ORF">SPI_03182</name>
</gene>
<reference evidence="2 3" key="1">
    <citation type="journal article" date="2016" name="Genome Biol. Evol.">
        <title>Divergent and convergent evolution of fungal pathogenicity.</title>
        <authorList>
            <person name="Shang Y."/>
            <person name="Xiao G."/>
            <person name="Zheng P."/>
            <person name="Cen K."/>
            <person name="Zhan S."/>
            <person name="Wang C."/>
        </authorList>
    </citation>
    <scope>NUCLEOTIDE SEQUENCE [LARGE SCALE GENOMIC DNA]</scope>
    <source>
        <strain evidence="2 3">RCEF 264</strain>
    </source>
</reference>
<feature type="region of interest" description="Disordered" evidence="1">
    <location>
        <begin position="264"/>
        <end position="285"/>
    </location>
</feature>
<protein>
    <submittedName>
        <fullName evidence="2">Uncharacterized protein</fullName>
    </submittedName>
</protein>
<feature type="compositionally biased region" description="Basic residues" evidence="1">
    <location>
        <begin position="614"/>
        <end position="626"/>
    </location>
</feature>
<dbReference type="Proteomes" id="UP000076874">
    <property type="component" value="Unassembled WGS sequence"/>
</dbReference>
<feature type="compositionally biased region" description="Polar residues" evidence="1">
    <location>
        <begin position="404"/>
        <end position="413"/>
    </location>
</feature>
<feature type="compositionally biased region" description="Polar residues" evidence="1">
    <location>
        <begin position="564"/>
        <end position="601"/>
    </location>
</feature>
<evidence type="ECO:0000313" key="3">
    <source>
        <dbReference type="Proteomes" id="UP000076874"/>
    </source>
</evidence>
<dbReference type="STRING" id="1081102.A0A167X4Y7"/>
<feature type="region of interest" description="Disordered" evidence="1">
    <location>
        <begin position="462"/>
        <end position="504"/>
    </location>
</feature>
<dbReference type="AlphaFoldDB" id="A0A167X4Y7"/>
<feature type="region of interest" description="Disordered" evidence="1">
    <location>
        <begin position="41"/>
        <end position="61"/>
    </location>
</feature>
<organism evidence="2 3">
    <name type="scientific">Niveomyces insectorum RCEF 264</name>
    <dbReference type="NCBI Taxonomy" id="1081102"/>
    <lineage>
        <taxon>Eukaryota</taxon>
        <taxon>Fungi</taxon>
        <taxon>Dikarya</taxon>
        <taxon>Ascomycota</taxon>
        <taxon>Pezizomycotina</taxon>
        <taxon>Sordariomycetes</taxon>
        <taxon>Hypocreomycetidae</taxon>
        <taxon>Hypocreales</taxon>
        <taxon>Cordycipitaceae</taxon>
        <taxon>Niveomyces</taxon>
    </lineage>
</organism>
<feature type="region of interest" description="Disordered" evidence="1">
    <location>
        <begin position="376"/>
        <end position="415"/>
    </location>
</feature>